<organism evidence="3 4">
    <name type="scientific">Collybia nuda</name>
    <dbReference type="NCBI Taxonomy" id="64659"/>
    <lineage>
        <taxon>Eukaryota</taxon>
        <taxon>Fungi</taxon>
        <taxon>Dikarya</taxon>
        <taxon>Basidiomycota</taxon>
        <taxon>Agaricomycotina</taxon>
        <taxon>Agaricomycetes</taxon>
        <taxon>Agaricomycetidae</taxon>
        <taxon>Agaricales</taxon>
        <taxon>Tricholomatineae</taxon>
        <taxon>Clitocybaceae</taxon>
        <taxon>Collybia</taxon>
    </lineage>
</organism>
<gene>
    <name evidence="3" type="ORF">BDZ94DRAFT_1300001</name>
</gene>
<evidence type="ECO:0000256" key="1">
    <source>
        <dbReference type="SAM" id="MobiDB-lite"/>
    </source>
</evidence>
<feature type="compositionally biased region" description="Basic and acidic residues" evidence="1">
    <location>
        <begin position="193"/>
        <end position="208"/>
    </location>
</feature>
<dbReference type="OrthoDB" id="270639at2759"/>
<dbReference type="SUPFAM" id="SSF110916">
    <property type="entry name" value="Peptidyl-tRNA hydrolase domain-like"/>
    <property type="match status" value="1"/>
</dbReference>
<dbReference type="GO" id="GO:0070126">
    <property type="term" value="P:mitochondrial translational termination"/>
    <property type="evidence" value="ECO:0007669"/>
    <property type="project" value="TreeGrafter"/>
</dbReference>
<dbReference type="Pfam" id="PF00472">
    <property type="entry name" value="RF-1"/>
    <property type="match status" value="1"/>
</dbReference>
<dbReference type="PANTHER" id="PTHR11075">
    <property type="entry name" value="PEPTIDE CHAIN RELEASE FACTOR"/>
    <property type="match status" value="1"/>
</dbReference>
<dbReference type="InterPro" id="IPR052104">
    <property type="entry name" value="Mito_Release_Factor_mL62"/>
</dbReference>
<dbReference type="Gene3D" id="3.30.160.20">
    <property type="match status" value="1"/>
</dbReference>
<comment type="caution">
    <text evidence="3">The sequence shown here is derived from an EMBL/GenBank/DDBJ whole genome shotgun (WGS) entry which is preliminary data.</text>
</comment>
<protein>
    <recommendedName>
        <fullName evidence="2">Prokaryotic-type class I peptide chain release factors domain-containing protein</fullName>
    </recommendedName>
</protein>
<dbReference type="PANTHER" id="PTHR11075:SF54">
    <property type="entry name" value="LARGE RIBOSOMAL SUBUNIT PROTEIN ML62"/>
    <property type="match status" value="1"/>
</dbReference>
<keyword evidence="4" id="KW-1185">Reference proteome</keyword>
<dbReference type="GO" id="GO:0016150">
    <property type="term" value="F:translation release factor activity, codon nonspecific"/>
    <property type="evidence" value="ECO:0007669"/>
    <property type="project" value="TreeGrafter"/>
</dbReference>
<evidence type="ECO:0000313" key="4">
    <source>
        <dbReference type="Proteomes" id="UP000807353"/>
    </source>
</evidence>
<dbReference type="EMBL" id="MU150300">
    <property type="protein sequence ID" value="KAF9460362.1"/>
    <property type="molecule type" value="Genomic_DNA"/>
</dbReference>
<evidence type="ECO:0000259" key="2">
    <source>
        <dbReference type="Pfam" id="PF00472"/>
    </source>
</evidence>
<dbReference type="Proteomes" id="UP000807353">
    <property type="component" value="Unassembled WGS sequence"/>
</dbReference>
<sequence>MIRLCFIPRNLRLSTPHTRLGRLGHVFIPAHLQLARYAHGHSLSAAPRIVALVTPEDTAQARSWVSKFKEETIPRGSVELSFSRSSGPGGQHVNKVNTKATLRCPIDSVWIPAWAQPHLKNNPHYAASTNSILIMSSVYRSQHENVEDCLSKLHDIVLATSSAPIKTEPSPEQKKRVEALERIQKARRKLEKSHRSEIKNNRKKSDWD</sequence>
<dbReference type="AlphaFoldDB" id="A0A9P5Y172"/>
<dbReference type="GO" id="GO:0005762">
    <property type="term" value="C:mitochondrial large ribosomal subunit"/>
    <property type="evidence" value="ECO:0007669"/>
    <property type="project" value="TreeGrafter"/>
</dbReference>
<feature type="domain" description="Prokaryotic-type class I peptide chain release factors" evidence="2">
    <location>
        <begin position="72"/>
        <end position="202"/>
    </location>
</feature>
<accession>A0A9P5Y172</accession>
<name>A0A9P5Y172_9AGAR</name>
<dbReference type="InterPro" id="IPR000352">
    <property type="entry name" value="Pep_chain_release_fac_I"/>
</dbReference>
<proteinExistence type="predicted"/>
<evidence type="ECO:0000313" key="3">
    <source>
        <dbReference type="EMBL" id="KAF9460362.1"/>
    </source>
</evidence>
<reference evidence="3" key="1">
    <citation type="submission" date="2020-11" db="EMBL/GenBank/DDBJ databases">
        <authorList>
            <consortium name="DOE Joint Genome Institute"/>
            <person name="Ahrendt S."/>
            <person name="Riley R."/>
            <person name="Andreopoulos W."/>
            <person name="Labutti K."/>
            <person name="Pangilinan J."/>
            <person name="Ruiz-Duenas F.J."/>
            <person name="Barrasa J.M."/>
            <person name="Sanchez-Garcia M."/>
            <person name="Camarero S."/>
            <person name="Miyauchi S."/>
            <person name="Serrano A."/>
            <person name="Linde D."/>
            <person name="Babiker R."/>
            <person name="Drula E."/>
            <person name="Ayuso-Fernandez I."/>
            <person name="Pacheco R."/>
            <person name="Padilla G."/>
            <person name="Ferreira P."/>
            <person name="Barriuso J."/>
            <person name="Kellner H."/>
            <person name="Castanera R."/>
            <person name="Alfaro M."/>
            <person name="Ramirez L."/>
            <person name="Pisabarro A.G."/>
            <person name="Kuo A."/>
            <person name="Tritt A."/>
            <person name="Lipzen A."/>
            <person name="He G."/>
            <person name="Yan M."/>
            <person name="Ng V."/>
            <person name="Cullen D."/>
            <person name="Martin F."/>
            <person name="Rosso M.-N."/>
            <person name="Henrissat B."/>
            <person name="Hibbett D."/>
            <person name="Martinez A.T."/>
            <person name="Grigoriev I.V."/>
        </authorList>
    </citation>
    <scope>NUCLEOTIDE SEQUENCE</scope>
    <source>
        <strain evidence="3">CBS 247.69</strain>
    </source>
</reference>
<dbReference type="GO" id="GO:0004045">
    <property type="term" value="F:peptidyl-tRNA hydrolase activity"/>
    <property type="evidence" value="ECO:0007669"/>
    <property type="project" value="TreeGrafter"/>
</dbReference>
<feature type="region of interest" description="Disordered" evidence="1">
    <location>
        <begin position="185"/>
        <end position="208"/>
    </location>
</feature>